<reference evidence="10" key="2">
    <citation type="submission" date="2019-07" db="EMBL/GenBank/DDBJ databases">
        <authorList>
            <person name="Yang Y."/>
            <person name="Bocs S."/>
            <person name="Baudouin L."/>
        </authorList>
    </citation>
    <scope>NUCLEOTIDE SEQUENCE</scope>
    <source>
        <tissue evidence="10">Spear leaf of Hainan Tall coconut</tissue>
    </source>
</reference>
<dbReference type="GO" id="GO:0009395">
    <property type="term" value="P:phospholipid catabolic process"/>
    <property type="evidence" value="ECO:0007669"/>
    <property type="project" value="TreeGrafter"/>
</dbReference>
<keyword evidence="6" id="KW-0106">Calcium</keyword>
<organism evidence="10 11">
    <name type="scientific">Cocos nucifera</name>
    <name type="common">Coconut palm</name>
    <dbReference type="NCBI Taxonomy" id="13894"/>
    <lineage>
        <taxon>Eukaryota</taxon>
        <taxon>Viridiplantae</taxon>
        <taxon>Streptophyta</taxon>
        <taxon>Embryophyta</taxon>
        <taxon>Tracheophyta</taxon>
        <taxon>Spermatophyta</taxon>
        <taxon>Magnoliopsida</taxon>
        <taxon>Liliopsida</taxon>
        <taxon>Arecaceae</taxon>
        <taxon>Arecoideae</taxon>
        <taxon>Cocoseae</taxon>
        <taxon>Attaleinae</taxon>
        <taxon>Cocos</taxon>
    </lineage>
</organism>
<keyword evidence="8" id="KW-0443">Lipid metabolism</keyword>
<dbReference type="PANTHER" id="PTHR18896:SF138">
    <property type="entry name" value="PHOSPHOLIPASE D"/>
    <property type="match status" value="1"/>
</dbReference>
<evidence type="ECO:0000256" key="5">
    <source>
        <dbReference type="ARBA" id="ARBA00022801"/>
    </source>
</evidence>
<dbReference type="SUPFAM" id="SSF56024">
    <property type="entry name" value="Phospholipase D/nuclease"/>
    <property type="match status" value="2"/>
</dbReference>
<evidence type="ECO:0000256" key="3">
    <source>
        <dbReference type="ARBA" id="ARBA00022723"/>
    </source>
</evidence>
<dbReference type="AlphaFoldDB" id="A0A8K0HUS5"/>
<keyword evidence="7" id="KW-0442">Lipid degradation</keyword>
<reference evidence="10" key="1">
    <citation type="journal article" date="2017" name="Gigascience">
        <title>The genome draft of coconut (Cocos nucifera).</title>
        <authorList>
            <person name="Xiao Y."/>
            <person name="Xu P."/>
            <person name="Fan H."/>
            <person name="Baudouin L."/>
            <person name="Xia W."/>
            <person name="Bocs S."/>
            <person name="Xu J."/>
            <person name="Li Q."/>
            <person name="Guo A."/>
            <person name="Zhou L."/>
            <person name="Li J."/>
            <person name="Wu Y."/>
            <person name="Ma Z."/>
            <person name="Armero A."/>
            <person name="Issali A.E."/>
            <person name="Liu N."/>
            <person name="Peng M."/>
            <person name="Yang Y."/>
        </authorList>
    </citation>
    <scope>NUCLEOTIDE SEQUENCE</scope>
    <source>
        <tissue evidence="10">Spear leaf of Hainan Tall coconut</tissue>
    </source>
</reference>
<dbReference type="GO" id="GO:0046872">
    <property type="term" value="F:metal ion binding"/>
    <property type="evidence" value="ECO:0007669"/>
    <property type="project" value="UniProtKB-KW"/>
</dbReference>
<dbReference type="GO" id="GO:0005886">
    <property type="term" value="C:plasma membrane"/>
    <property type="evidence" value="ECO:0007669"/>
    <property type="project" value="TreeGrafter"/>
</dbReference>
<keyword evidence="5" id="KW-0378">Hydrolase</keyword>
<dbReference type="PROSITE" id="PS50035">
    <property type="entry name" value="PLD"/>
    <property type="match status" value="2"/>
</dbReference>
<evidence type="ECO:0000259" key="9">
    <source>
        <dbReference type="PROSITE" id="PS50035"/>
    </source>
</evidence>
<feature type="domain" description="PLD phosphodiesterase" evidence="9">
    <location>
        <begin position="83"/>
        <end position="118"/>
    </location>
</feature>
<keyword evidence="11" id="KW-1185">Reference proteome</keyword>
<evidence type="ECO:0000256" key="8">
    <source>
        <dbReference type="ARBA" id="ARBA00023098"/>
    </source>
</evidence>
<evidence type="ECO:0000256" key="1">
    <source>
        <dbReference type="ARBA" id="ARBA00000798"/>
    </source>
</evidence>
<dbReference type="PANTHER" id="PTHR18896">
    <property type="entry name" value="PHOSPHOLIPASE D"/>
    <property type="match status" value="1"/>
</dbReference>
<dbReference type="InterPro" id="IPR001736">
    <property type="entry name" value="PLipase_D/transphosphatidylase"/>
</dbReference>
<dbReference type="Pfam" id="PF00614">
    <property type="entry name" value="PLDc"/>
    <property type="match status" value="1"/>
</dbReference>
<evidence type="ECO:0000313" key="11">
    <source>
        <dbReference type="Proteomes" id="UP000797356"/>
    </source>
</evidence>
<dbReference type="EMBL" id="CM017872">
    <property type="protein sequence ID" value="KAG1326555.1"/>
    <property type="molecule type" value="Genomic_DNA"/>
</dbReference>
<protein>
    <recommendedName>
        <fullName evidence="2">phospholipase D</fullName>
        <ecNumber evidence="2">3.1.4.4</ecNumber>
    </recommendedName>
</protein>
<evidence type="ECO:0000256" key="2">
    <source>
        <dbReference type="ARBA" id="ARBA00012027"/>
    </source>
</evidence>
<dbReference type="Pfam" id="PF12357">
    <property type="entry name" value="PLD_C"/>
    <property type="match status" value="1"/>
</dbReference>
<dbReference type="Gene3D" id="3.30.870.10">
    <property type="entry name" value="Endonuclease Chain A"/>
    <property type="match status" value="2"/>
</dbReference>
<dbReference type="EC" id="3.1.4.4" evidence="2"/>
<dbReference type="Proteomes" id="UP000797356">
    <property type="component" value="Chromosome 1"/>
</dbReference>
<comment type="caution">
    <text evidence="10">The sequence shown here is derived from an EMBL/GenBank/DDBJ whole genome shotgun (WGS) entry which is preliminary data.</text>
</comment>
<evidence type="ECO:0000256" key="7">
    <source>
        <dbReference type="ARBA" id="ARBA00022963"/>
    </source>
</evidence>
<feature type="domain" description="PLD phosphodiesterase" evidence="9">
    <location>
        <begin position="285"/>
        <end position="312"/>
    </location>
</feature>
<name>A0A8K0HUS5_COCNU</name>
<dbReference type="InterPro" id="IPR024632">
    <property type="entry name" value="PLipase_D_C"/>
</dbReference>
<keyword evidence="4" id="KW-0677">Repeat</keyword>
<dbReference type="SMART" id="SM00155">
    <property type="entry name" value="PLDc"/>
    <property type="match status" value="2"/>
</dbReference>
<comment type="catalytic activity">
    <reaction evidence="1">
        <text>a 1,2-diacyl-sn-glycero-3-phosphocholine + H2O = a 1,2-diacyl-sn-glycero-3-phosphate + choline + H(+)</text>
        <dbReference type="Rhea" id="RHEA:14445"/>
        <dbReference type="ChEBI" id="CHEBI:15354"/>
        <dbReference type="ChEBI" id="CHEBI:15377"/>
        <dbReference type="ChEBI" id="CHEBI:15378"/>
        <dbReference type="ChEBI" id="CHEBI:57643"/>
        <dbReference type="ChEBI" id="CHEBI:58608"/>
        <dbReference type="EC" id="3.1.4.4"/>
    </reaction>
</comment>
<gene>
    <name evidence="10" type="ORF">COCNU_01G004890</name>
</gene>
<sequence length="443" mass="49936">MIPGAEGVTIGELLKKKAEEGVTVLVMIWKDRTSVSLLGNAGLMKTHDEETCKFFEGSKVKCFLCPRNADRSLTAVQHVEVGMEFTHHQKIVCLDAPMSNGACRIVSFVGGIDLTDGRYDDENHTLFRNLDTTYLYDFQQHNFPHADLRHGDVTHESWNVQVFRSIDDASVVGFPSDPSEAAKLGLMSAKDNQYFFGSCSSWRQDQDSGCLNLIPIEIALKIASKIRRGERAIEEAGLGGKAHPCDYLNFFCLGNREVRYPGEYIPPERPEPGSDYWRAQVNRRFLIYVHSKLMIVDDEYVIIGSANLNQRSLAGDRDTEIAHGAYQPAHLNRPDEPARGLIYGYRMSLWYEHFMSHHKHLSHVFFEPESLKCVRTVKRIAEDLWQKFVGDEVVNLPGHLLPFPIQVSEAGELSELPVDGFFPDTKAPVKGEKSEILPPILTT</sequence>
<dbReference type="InterPro" id="IPR015679">
    <property type="entry name" value="PLipase_D_fam"/>
</dbReference>
<evidence type="ECO:0000256" key="4">
    <source>
        <dbReference type="ARBA" id="ARBA00022737"/>
    </source>
</evidence>
<accession>A0A8K0HUS5</accession>
<dbReference type="GO" id="GO:0004630">
    <property type="term" value="F:phospholipase D activity"/>
    <property type="evidence" value="ECO:0007669"/>
    <property type="project" value="UniProtKB-EC"/>
</dbReference>
<proteinExistence type="predicted"/>
<evidence type="ECO:0000313" key="10">
    <source>
        <dbReference type="EMBL" id="KAG1326555.1"/>
    </source>
</evidence>
<evidence type="ECO:0000256" key="6">
    <source>
        <dbReference type="ARBA" id="ARBA00022837"/>
    </source>
</evidence>
<dbReference type="OrthoDB" id="14911at2759"/>
<keyword evidence="3" id="KW-0479">Metal-binding</keyword>